<reference evidence="2" key="1">
    <citation type="submission" date="2020-01" db="EMBL/GenBank/DDBJ databases">
        <title>Development of genomics and gene disruption for Polysphondylium violaceum indicates a role for the polyketide synthase stlB in stalk morphogenesis.</title>
        <authorList>
            <person name="Narita B."/>
            <person name="Kawabe Y."/>
            <person name="Kin K."/>
            <person name="Saito T."/>
            <person name="Gibbs R."/>
            <person name="Kuspa A."/>
            <person name="Muzny D."/>
            <person name="Queller D."/>
            <person name="Richards S."/>
            <person name="Strassman J."/>
            <person name="Sucgang R."/>
            <person name="Worley K."/>
            <person name="Schaap P."/>
        </authorList>
    </citation>
    <scope>NUCLEOTIDE SEQUENCE</scope>
    <source>
        <strain evidence="2">QSvi11</strain>
    </source>
</reference>
<proteinExistence type="predicted"/>
<evidence type="ECO:0000259" key="1">
    <source>
        <dbReference type="PROSITE" id="PS50132"/>
    </source>
</evidence>
<dbReference type="Pfam" id="PF00615">
    <property type="entry name" value="RGS"/>
    <property type="match status" value="1"/>
</dbReference>
<evidence type="ECO:0000313" key="2">
    <source>
        <dbReference type="EMBL" id="KAF2076382.1"/>
    </source>
</evidence>
<comment type="caution">
    <text evidence="2">The sequence shown here is derived from an EMBL/GenBank/DDBJ whole genome shotgun (WGS) entry which is preliminary data.</text>
</comment>
<keyword evidence="3" id="KW-1185">Reference proteome</keyword>
<dbReference type="CDD" id="cd07440">
    <property type="entry name" value="RGS"/>
    <property type="match status" value="1"/>
</dbReference>
<dbReference type="SMART" id="SM00315">
    <property type="entry name" value="RGS"/>
    <property type="match status" value="1"/>
</dbReference>
<dbReference type="InterPro" id="IPR044926">
    <property type="entry name" value="RGS_subdomain_2"/>
</dbReference>
<dbReference type="SUPFAM" id="SSF48097">
    <property type="entry name" value="Regulator of G-protein signaling, RGS"/>
    <property type="match status" value="1"/>
</dbReference>
<dbReference type="AlphaFoldDB" id="A0A8J4V710"/>
<protein>
    <recommendedName>
        <fullName evidence="1">RGS domain-containing protein</fullName>
    </recommendedName>
</protein>
<dbReference type="PROSITE" id="PS50132">
    <property type="entry name" value="RGS"/>
    <property type="match status" value="1"/>
</dbReference>
<evidence type="ECO:0000313" key="3">
    <source>
        <dbReference type="Proteomes" id="UP000695562"/>
    </source>
</evidence>
<dbReference type="Proteomes" id="UP000695562">
    <property type="component" value="Unassembled WGS sequence"/>
</dbReference>
<accession>A0A8J4V710</accession>
<dbReference type="PANTHER" id="PTHR10845:SF270">
    <property type="entry name" value="RGS DOMAIN-CONTAINING PROTEIN"/>
    <property type="match status" value="1"/>
</dbReference>
<dbReference type="Gene3D" id="1.10.167.10">
    <property type="entry name" value="Regulator of G-protein Signalling 4, domain 2"/>
    <property type="match status" value="1"/>
</dbReference>
<name>A0A8J4V710_9MYCE</name>
<dbReference type="PRINTS" id="PR01301">
    <property type="entry name" value="RGSPROTEIN"/>
</dbReference>
<dbReference type="EMBL" id="AJWJ01000063">
    <property type="protein sequence ID" value="KAF2076382.1"/>
    <property type="molecule type" value="Genomic_DNA"/>
</dbReference>
<dbReference type="InterPro" id="IPR036305">
    <property type="entry name" value="RGS_sf"/>
</dbReference>
<gene>
    <name evidence="2" type="ORF">CYY_002339</name>
</gene>
<dbReference type="PANTHER" id="PTHR10845">
    <property type="entry name" value="REGULATOR OF G PROTEIN SIGNALING"/>
    <property type="match status" value="1"/>
</dbReference>
<sequence length="153" mass="18525">MVGLDQIVQDRNLALMFRKFLYERFNNENFSFWLEAENYKYLSTPTQRCSRSKEMYEKYFSSNSKYELNIDHFAKKDLEDKINTGNPNIDVFNQIQNTIRKLMEMDVIPLFIKSEYYKKYLESKTIDIDISSERDRSVTLVMMEEFFSHKQKN</sequence>
<feature type="domain" description="RGS" evidence="1">
    <location>
        <begin position="3"/>
        <end position="121"/>
    </location>
</feature>
<organism evidence="2 3">
    <name type="scientific">Polysphondylium violaceum</name>
    <dbReference type="NCBI Taxonomy" id="133409"/>
    <lineage>
        <taxon>Eukaryota</taxon>
        <taxon>Amoebozoa</taxon>
        <taxon>Evosea</taxon>
        <taxon>Eumycetozoa</taxon>
        <taxon>Dictyostelia</taxon>
        <taxon>Dictyosteliales</taxon>
        <taxon>Dictyosteliaceae</taxon>
        <taxon>Polysphondylium</taxon>
    </lineage>
</organism>
<dbReference type="OrthoDB" id="196547at2759"/>
<dbReference type="InterPro" id="IPR016137">
    <property type="entry name" value="RGS"/>
</dbReference>